<name>A0ABP9D5R6_9BACT</name>
<evidence type="ECO:0000313" key="1">
    <source>
        <dbReference type="EMBL" id="GAA4826832.1"/>
    </source>
</evidence>
<dbReference type="Gene3D" id="2.40.160.130">
    <property type="entry name" value="Capsule assembly protein Wzi"/>
    <property type="match status" value="1"/>
</dbReference>
<reference evidence="2" key="1">
    <citation type="journal article" date="2019" name="Int. J. Syst. Evol. Microbiol.">
        <title>The Global Catalogue of Microorganisms (GCM) 10K type strain sequencing project: providing services to taxonomists for standard genome sequencing and annotation.</title>
        <authorList>
            <consortium name="The Broad Institute Genomics Platform"/>
            <consortium name="The Broad Institute Genome Sequencing Center for Infectious Disease"/>
            <person name="Wu L."/>
            <person name="Ma J."/>
        </authorList>
    </citation>
    <scope>NUCLEOTIDE SEQUENCE [LARGE SCALE GENOMIC DNA]</scope>
    <source>
        <strain evidence="2">JCM 18326</strain>
    </source>
</reference>
<evidence type="ECO:0000313" key="2">
    <source>
        <dbReference type="Proteomes" id="UP001500298"/>
    </source>
</evidence>
<dbReference type="InterPro" id="IPR038636">
    <property type="entry name" value="Wzi_sf"/>
</dbReference>
<organism evidence="1 2">
    <name type="scientific">Algivirga pacifica</name>
    <dbReference type="NCBI Taxonomy" id="1162670"/>
    <lineage>
        <taxon>Bacteria</taxon>
        <taxon>Pseudomonadati</taxon>
        <taxon>Bacteroidota</taxon>
        <taxon>Cytophagia</taxon>
        <taxon>Cytophagales</taxon>
        <taxon>Flammeovirgaceae</taxon>
        <taxon>Algivirga</taxon>
    </lineage>
</organism>
<accession>A0ABP9D5R6</accession>
<dbReference type="Proteomes" id="UP001500298">
    <property type="component" value="Unassembled WGS sequence"/>
</dbReference>
<protein>
    <recommendedName>
        <fullName evidence="3">Capsule assembly protein Wzi</fullName>
    </recommendedName>
</protein>
<keyword evidence="2" id="KW-1185">Reference proteome</keyword>
<gene>
    <name evidence="1" type="ORF">GCM10023331_09430</name>
</gene>
<dbReference type="EMBL" id="BAABJX010000017">
    <property type="protein sequence ID" value="GAA4826832.1"/>
    <property type="molecule type" value="Genomic_DNA"/>
</dbReference>
<evidence type="ECO:0008006" key="3">
    <source>
        <dbReference type="Google" id="ProtNLM"/>
    </source>
</evidence>
<comment type="caution">
    <text evidence="1">The sequence shown here is derived from an EMBL/GenBank/DDBJ whole genome shotgun (WGS) entry which is preliminary data.</text>
</comment>
<proteinExistence type="predicted"/>
<sequence>MIFSQGGRWADQQASALWGAEMNGGYTLVDGKLPLKASYGVEGLLNTASGQSMLRKAYGTLQWEDIIIKAGLFEHTVEQHSDLSSGSLAISNNARPIPGIGIYTDDFMDVPFTYGFFQVKAGLGHFWMGQNRYVPGTLLHEKYLIGSVNGGKYVPVKVWGGLVHFGQWGGTHPRFGEATINFENYIRILLAQSANINDESTTGSDQVNALGNHLGIWTWGLEADLVKDVSLGLSIQKPYEDGSGQTDAGFRHFDGLYGMVVKQTRWSYLPSEFTFEYLNTTEQSGPTHDLSQGLYGGDNYYNNSYYRSGWTYNNLILGSPLMTTKKRESQITDEEELNVQSIINNRVKAFHIGLKGSVNNQLVYQLLATHSQNYGIYESLGGPYRYESGKNQSYLYLQLDYQLKKDWSVNASIAHDFGEIYQSTALRAGIAWTGLWRY</sequence>